<dbReference type="GO" id="GO:0002376">
    <property type="term" value="P:immune system process"/>
    <property type="evidence" value="ECO:0007669"/>
    <property type="project" value="UniProtKB-KW"/>
</dbReference>
<feature type="domain" description="Cystatin" evidence="10">
    <location>
        <begin position="189"/>
        <end position="279"/>
    </location>
</feature>
<organism evidence="11 12">
    <name type="scientific">Mugilogobius chulae</name>
    <name type="common">yellowstripe goby</name>
    <dbReference type="NCBI Taxonomy" id="88201"/>
    <lineage>
        <taxon>Eukaryota</taxon>
        <taxon>Metazoa</taxon>
        <taxon>Chordata</taxon>
        <taxon>Craniata</taxon>
        <taxon>Vertebrata</taxon>
        <taxon>Euteleostomi</taxon>
        <taxon>Actinopterygii</taxon>
        <taxon>Neopterygii</taxon>
        <taxon>Teleostei</taxon>
        <taxon>Neoteleostei</taxon>
        <taxon>Acanthomorphata</taxon>
        <taxon>Gobiaria</taxon>
        <taxon>Gobiiformes</taxon>
        <taxon>Gobioidei</taxon>
        <taxon>Gobiidae</taxon>
        <taxon>Gobionellinae</taxon>
        <taxon>Mugilogobius</taxon>
    </lineage>
</organism>
<dbReference type="GO" id="GO:0004869">
    <property type="term" value="F:cysteine-type endopeptidase inhibitor activity"/>
    <property type="evidence" value="ECO:0007669"/>
    <property type="project" value="UniProtKB-KW"/>
</dbReference>
<keyword evidence="6" id="KW-0391">Immunity</keyword>
<feature type="region of interest" description="Disordered" evidence="9">
    <location>
        <begin position="53"/>
        <end position="95"/>
    </location>
</feature>
<dbReference type="CDD" id="cd00042">
    <property type="entry name" value="CY"/>
    <property type="match status" value="3"/>
</dbReference>
<accession>A0AAW0NIX4</accession>
<sequence>MNYHTFQAKSYKTQVVAGTNYYVEVHVGRKNYLELEIYEAFGGQPSLINVKQYEKTEPQESSESVSQGSVMDLKPVEPEVSGGRGESKPADQKVQDMCDSLKGAAEKKTGMNYHTFQAKSYKTQVVAGTNYYVEVHVGGKNYLELEIYEALGGQPSLTNVKQYEKTEPQESSESVSQGSVMDIKPVEPEVSGGRGESKPADQKVQDMCDSLKGAAEKKTGMNYHTFQAKSYKTQVVAGTNYFVEVHVGGKNYLELEIYEALGGQPSLTNVKQYEKTEPQSTDVGGNRWCWFL</sequence>
<dbReference type="SUPFAM" id="SSF54403">
    <property type="entry name" value="Cystatin/monellin"/>
    <property type="match status" value="3"/>
</dbReference>
<comment type="caution">
    <text evidence="11">The sequence shown here is derived from an EMBL/GenBank/DDBJ whole genome shotgun (WGS) entry which is preliminary data.</text>
</comment>
<keyword evidence="12" id="KW-1185">Reference proteome</keyword>
<dbReference type="InterPro" id="IPR046350">
    <property type="entry name" value="Cystatin_sf"/>
</dbReference>
<dbReference type="Pfam" id="PF00031">
    <property type="entry name" value="Cystatin"/>
    <property type="match status" value="3"/>
</dbReference>
<evidence type="ECO:0000256" key="9">
    <source>
        <dbReference type="SAM" id="MobiDB-lite"/>
    </source>
</evidence>
<reference evidence="12" key="1">
    <citation type="submission" date="2024-04" db="EMBL/GenBank/DDBJ databases">
        <title>Salinicola lusitanus LLJ914,a marine bacterium isolated from the Okinawa Trough.</title>
        <authorList>
            <person name="Li J."/>
        </authorList>
    </citation>
    <scope>NUCLEOTIDE SEQUENCE [LARGE SCALE GENOMIC DNA]</scope>
</reference>
<evidence type="ECO:0000256" key="6">
    <source>
        <dbReference type="ARBA" id="ARBA00022859"/>
    </source>
</evidence>
<evidence type="ECO:0000256" key="5">
    <source>
        <dbReference type="ARBA" id="ARBA00022704"/>
    </source>
</evidence>
<comment type="similarity">
    <text evidence="2">Belongs to the cystatin family.</text>
</comment>
<dbReference type="Gene3D" id="3.10.450.10">
    <property type="match status" value="3"/>
</dbReference>
<evidence type="ECO:0000256" key="2">
    <source>
        <dbReference type="ARBA" id="ARBA00009403"/>
    </source>
</evidence>
<dbReference type="GO" id="GO:0071220">
    <property type="term" value="P:cellular response to bacterial lipoprotein"/>
    <property type="evidence" value="ECO:0007669"/>
    <property type="project" value="UniProtKB-ARBA"/>
</dbReference>
<evidence type="ECO:0000256" key="7">
    <source>
        <dbReference type="ARBA" id="ARBA00040677"/>
    </source>
</evidence>
<proteinExistence type="inferred from homology"/>
<dbReference type="InterPro" id="IPR000010">
    <property type="entry name" value="Cystatin_dom"/>
</dbReference>
<feature type="region of interest" description="Disordered" evidence="9">
    <location>
        <begin position="163"/>
        <end position="205"/>
    </location>
</feature>
<evidence type="ECO:0000256" key="8">
    <source>
        <dbReference type="ARBA" id="ARBA00041437"/>
    </source>
</evidence>
<feature type="compositionally biased region" description="Low complexity" evidence="9">
    <location>
        <begin position="59"/>
        <end position="70"/>
    </location>
</feature>
<evidence type="ECO:0000256" key="1">
    <source>
        <dbReference type="ARBA" id="ARBA00004496"/>
    </source>
</evidence>
<dbReference type="PANTHER" id="PTHR11414:SF21">
    <property type="entry name" value="CYSTATIN 14A, TANDEM DUPLICATE 1-RELATED"/>
    <property type="match status" value="1"/>
</dbReference>
<dbReference type="PROSITE" id="PS00287">
    <property type="entry name" value="CYSTATIN"/>
    <property type="match status" value="3"/>
</dbReference>
<dbReference type="GO" id="GO:0005829">
    <property type="term" value="C:cytosol"/>
    <property type="evidence" value="ECO:0007669"/>
    <property type="project" value="TreeGrafter"/>
</dbReference>
<feature type="compositionally biased region" description="Basic and acidic residues" evidence="9">
    <location>
        <begin position="85"/>
        <end position="95"/>
    </location>
</feature>
<keyword evidence="3" id="KW-0963">Cytoplasm</keyword>
<keyword evidence="5" id="KW-0789">Thiol protease inhibitor</keyword>
<name>A0AAW0NIX4_9GOBI</name>
<dbReference type="AlphaFoldDB" id="A0AAW0NIX4"/>
<dbReference type="FunFam" id="3.10.450.10:FF:000001">
    <property type="entry name" value="Cystatin-A"/>
    <property type="match status" value="2"/>
</dbReference>
<evidence type="ECO:0000259" key="10">
    <source>
        <dbReference type="SMART" id="SM00043"/>
    </source>
</evidence>
<feature type="domain" description="Cystatin" evidence="10">
    <location>
        <begin position="79"/>
        <end position="169"/>
    </location>
</feature>
<evidence type="ECO:0000256" key="4">
    <source>
        <dbReference type="ARBA" id="ARBA00022690"/>
    </source>
</evidence>
<dbReference type="SMART" id="SM00043">
    <property type="entry name" value="CY"/>
    <property type="match status" value="2"/>
</dbReference>
<comment type="subcellular location">
    <subcellularLocation>
        <location evidence="1">Cytoplasm</location>
    </subcellularLocation>
</comment>
<protein>
    <recommendedName>
        <fullName evidence="7">Cystatin-B</fullName>
    </recommendedName>
    <alternativeName>
        <fullName evidence="8">Stefin-B</fullName>
    </alternativeName>
</protein>
<dbReference type="InterPro" id="IPR018073">
    <property type="entry name" value="Prot_inh_cystat_CS"/>
</dbReference>
<feature type="compositionally biased region" description="Low complexity" evidence="9">
    <location>
        <begin position="169"/>
        <end position="180"/>
    </location>
</feature>
<dbReference type="Proteomes" id="UP001460270">
    <property type="component" value="Unassembled WGS sequence"/>
</dbReference>
<evidence type="ECO:0000256" key="3">
    <source>
        <dbReference type="ARBA" id="ARBA00022490"/>
    </source>
</evidence>
<dbReference type="PANTHER" id="PTHR11414">
    <property type="entry name" value="CYSTATIN FAMILY MEMBER"/>
    <property type="match status" value="1"/>
</dbReference>
<gene>
    <name evidence="11" type="ORF">WMY93_020061</name>
</gene>
<dbReference type="InterPro" id="IPR001713">
    <property type="entry name" value="Prot_inh_stefin"/>
</dbReference>
<dbReference type="EMBL" id="JBBPFD010000014">
    <property type="protein sequence ID" value="KAK7899208.1"/>
    <property type="molecule type" value="Genomic_DNA"/>
</dbReference>
<keyword evidence="4" id="KW-0646">Protease inhibitor</keyword>
<evidence type="ECO:0000313" key="11">
    <source>
        <dbReference type="EMBL" id="KAK7899208.1"/>
    </source>
</evidence>
<evidence type="ECO:0000313" key="12">
    <source>
        <dbReference type="Proteomes" id="UP001460270"/>
    </source>
</evidence>
<dbReference type="PRINTS" id="PR00295">
    <property type="entry name" value="STEFINA"/>
</dbReference>
<feature type="compositionally biased region" description="Basic and acidic residues" evidence="9">
    <location>
        <begin position="195"/>
        <end position="205"/>
    </location>
</feature>